<dbReference type="Proteomes" id="UP000182130">
    <property type="component" value="Unassembled WGS sequence"/>
</dbReference>
<dbReference type="GO" id="GO:0006633">
    <property type="term" value="P:fatty acid biosynthetic process"/>
    <property type="evidence" value="ECO:0007669"/>
    <property type="project" value="InterPro"/>
</dbReference>
<evidence type="ECO:0000259" key="4">
    <source>
        <dbReference type="Pfam" id="PF08545"/>
    </source>
</evidence>
<accession>A0A1G8MVS2</accession>
<dbReference type="SUPFAM" id="SSF53901">
    <property type="entry name" value="Thiolase-like"/>
    <property type="match status" value="1"/>
</dbReference>
<evidence type="ECO:0000256" key="1">
    <source>
        <dbReference type="ARBA" id="ARBA00022679"/>
    </source>
</evidence>
<protein>
    <submittedName>
        <fullName evidence="5">3-oxoacyl-[acyl-carrier-protein] synthase-3</fullName>
    </submittedName>
</protein>
<reference evidence="6" key="1">
    <citation type="submission" date="2016-10" db="EMBL/GenBank/DDBJ databases">
        <authorList>
            <person name="Varghese N."/>
            <person name="Submissions S."/>
        </authorList>
    </citation>
    <scope>NUCLEOTIDE SEQUENCE [LARGE SCALE GENOMIC DNA]</scope>
    <source>
        <strain evidence="6">CGMCC 1.10783</strain>
    </source>
</reference>
<dbReference type="InterPro" id="IPR013751">
    <property type="entry name" value="ACP_syn_III_N"/>
</dbReference>
<proteinExistence type="predicted"/>
<feature type="domain" description="Beta-ketoacyl-[acyl-carrier-protein] synthase III C-terminal" evidence="3">
    <location>
        <begin position="269"/>
        <end position="357"/>
    </location>
</feature>
<dbReference type="CDD" id="cd00830">
    <property type="entry name" value="KAS_III"/>
    <property type="match status" value="1"/>
</dbReference>
<dbReference type="GO" id="GO:0004315">
    <property type="term" value="F:3-oxoacyl-[acyl-carrier-protein] synthase activity"/>
    <property type="evidence" value="ECO:0007669"/>
    <property type="project" value="InterPro"/>
</dbReference>
<gene>
    <name evidence="5" type="ORF">SAMN05216555_10461</name>
</gene>
<dbReference type="Pfam" id="PF08545">
    <property type="entry name" value="ACP_syn_III"/>
    <property type="match status" value="1"/>
</dbReference>
<dbReference type="PANTHER" id="PTHR34069">
    <property type="entry name" value="3-OXOACYL-[ACYL-CARRIER-PROTEIN] SYNTHASE 3"/>
    <property type="match status" value="1"/>
</dbReference>
<name>A0A1G8MVS2_9MICC</name>
<keyword evidence="6" id="KW-1185">Reference proteome</keyword>
<dbReference type="PANTHER" id="PTHR34069:SF3">
    <property type="entry name" value="ACYL-COA:ACYL-COA ALKYLTRANSFERASE"/>
    <property type="match status" value="1"/>
</dbReference>
<dbReference type="InterPro" id="IPR013747">
    <property type="entry name" value="ACP_syn_III_C"/>
</dbReference>
<evidence type="ECO:0000256" key="2">
    <source>
        <dbReference type="ARBA" id="ARBA00023315"/>
    </source>
</evidence>
<sequence length="358" mass="37655">MHPFLCFPFRTGYLGERMAGAAPGQSRITGVEVYLPPGRLDTSGVEQRLRRESPGFKVPAGLIHRVTGIRTRSVMSAVEQASDLAVNAAAKVLAERGLQPEDIDLLIFASASQDMVEPATAHMVAAKLGLHCPVMDVKNACNSFLNGLEVADSFVAAGRYRRVLVAGGESPSRAVRWEVPDFDTFAASFPGYTMSDGGYAALVEPADGSTAGVLGFGFSAKSTHWSVGTLAAGGSAYPRDPDATYFSMDGEKLKDAFLDLGSGILHSTLERLGLGWEDFAVVCVHQVSAPYREVFARGAGVPEARLVPTVEDYGNLASVTLPLQLKLALDSGRCGPGDLVALVGLAGGVSLGLAVVRL</sequence>
<dbReference type="AlphaFoldDB" id="A0A1G8MVS2"/>
<organism evidence="5 6">
    <name type="scientific">Arthrobacter cupressi</name>
    <dbReference type="NCBI Taxonomy" id="1045773"/>
    <lineage>
        <taxon>Bacteria</taxon>
        <taxon>Bacillati</taxon>
        <taxon>Actinomycetota</taxon>
        <taxon>Actinomycetes</taxon>
        <taxon>Micrococcales</taxon>
        <taxon>Micrococcaceae</taxon>
        <taxon>Arthrobacter</taxon>
    </lineage>
</organism>
<dbReference type="Gene3D" id="3.40.47.10">
    <property type="match status" value="1"/>
</dbReference>
<dbReference type="STRING" id="1045773.SAMN05216555_10461"/>
<keyword evidence="1" id="KW-0808">Transferase</keyword>
<dbReference type="Pfam" id="PF08541">
    <property type="entry name" value="ACP_syn_III_C"/>
    <property type="match status" value="1"/>
</dbReference>
<evidence type="ECO:0000259" key="3">
    <source>
        <dbReference type="Pfam" id="PF08541"/>
    </source>
</evidence>
<dbReference type="EMBL" id="FNEI01000004">
    <property type="protein sequence ID" value="SDI72128.1"/>
    <property type="molecule type" value="Genomic_DNA"/>
</dbReference>
<keyword evidence="2" id="KW-0012">Acyltransferase</keyword>
<evidence type="ECO:0000313" key="5">
    <source>
        <dbReference type="EMBL" id="SDI72128.1"/>
    </source>
</evidence>
<dbReference type="GO" id="GO:0044550">
    <property type="term" value="P:secondary metabolite biosynthetic process"/>
    <property type="evidence" value="ECO:0007669"/>
    <property type="project" value="TreeGrafter"/>
</dbReference>
<feature type="domain" description="Beta-ketoacyl-[acyl-carrier-protein] synthase III N-terminal" evidence="4">
    <location>
        <begin position="135"/>
        <end position="220"/>
    </location>
</feature>
<evidence type="ECO:0000313" key="6">
    <source>
        <dbReference type="Proteomes" id="UP000182130"/>
    </source>
</evidence>
<dbReference type="InterPro" id="IPR016039">
    <property type="entry name" value="Thiolase-like"/>
</dbReference>